<evidence type="ECO:0000313" key="4">
    <source>
        <dbReference type="EMBL" id="PLW53131.1"/>
    </source>
</evidence>
<name>A0A2N5VT40_9BASI</name>
<dbReference type="EMBL" id="PGCJ01000950">
    <property type="protein sequence ID" value="PLW13425.1"/>
    <property type="molecule type" value="Genomic_DNA"/>
</dbReference>
<evidence type="ECO:0000313" key="1">
    <source>
        <dbReference type="EMBL" id="PLW07270.1"/>
    </source>
</evidence>
<proteinExistence type="predicted"/>
<evidence type="ECO:0000313" key="6">
    <source>
        <dbReference type="Proteomes" id="UP000235392"/>
    </source>
</evidence>
<dbReference type="EMBL" id="PGCI01000146">
    <property type="protein sequence ID" value="PLW37226.1"/>
    <property type="molecule type" value="Genomic_DNA"/>
</dbReference>
<reference evidence="5 6" key="1">
    <citation type="submission" date="2017-11" db="EMBL/GenBank/DDBJ databases">
        <title>De novo assembly and phasing of dikaryotic genomes from two isolates of Puccinia coronata f. sp. avenae, the causal agent of oat crown rust.</title>
        <authorList>
            <person name="Miller M.E."/>
            <person name="Zhang Y."/>
            <person name="Omidvar V."/>
            <person name="Sperschneider J."/>
            <person name="Schwessinger B."/>
            <person name="Raley C."/>
            <person name="Palmer J.M."/>
            <person name="Garnica D."/>
            <person name="Upadhyaya N."/>
            <person name="Rathjen J."/>
            <person name="Taylor J.M."/>
            <person name="Park R.F."/>
            <person name="Dodds P.N."/>
            <person name="Hirsch C.D."/>
            <person name="Kianian S.F."/>
            <person name="Figueroa M."/>
        </authorList>
    </citation>
    <scope>NUCLEOTIDE SEQUENCE [LARGE SCALE GENOMIC DNA]</scope>
    <source>
        <strain evidence="4">12NC29</strain>
        <strain evidence="1">12SD80</strain>
    </source>
</reference>
<dbReference type="AlphaFoldDB" id="A0A2N5VT40"/>
<dbReference type="Proteomes" id="UP000235388">
    <property type="component" value="Unassembled WGS sequence"/>
</dbReference>
<evidence type="ECO:0000313" key="3">
    <source>
        <dbReference type="EMBL" id="PLW37226.1"/>
    </source>
</evidence>
<dbReference type="EMBL" id="PGCJ01000067">
    <property type="protein sequence ID" value="PLW53131.1"/>
    <property type="molecule type" value="Genomic_DNA"/>
</dbReference>
<gene>
    <name evidence="4" type="ORF">PCANC_11330</name>
    <name evidence="2" type="ORF">PCANC_22197</name>
    <name evidence="3" type="ORF">PCASD_15367</name>
    <name evidence="1" type="ORF">PCASD_23331</name>
</gene>
<organism evidence="4 5">
    <name type="scientific">Puccinia coronata f. sp. avenae</name>
    <dbReference type="NCBI Taxonomy" id="200324"/>
    <lineage>
        <taxon>Eukaryota</taxon>
        <taxon>Fungi</taxon>
        <taxon>Dikarya</taxon>
        <taxon>Basidiomycota</taxon>
        <taxon>Pucciniomycotina</taxon>
        <taxon>Pucciniomycetes</taxon>
        <taxon>Pucciniales</taxon>
        <taxon>Pucciniaceae</taxon>
        <taxon>Puccinia</taxon>
    </lineage>
</organism>
<sequence length="99" mass="10809">MTLDRIFNTLPGLGHDLISCRVDKPIDTPIALSLGLISSPAQNVRRASPQCEVFPVGDIQSKSNIGITCVIKRTLGKMVDCSRGNRFPLNSLHIDVYAM</sequence>
<protein>
    <submittedName>
        <fullName evidence="4">Uncharacterized protein</fullName>
    </submittedName>
</protein>
<evidence type="ECO:0000313" key="2">
    <source>
        <dbReference type="EMBL" id="PLW13425.1"/>
    </source>
</evidence>
<dbReference type="Proteomes" id="UP000235392">
    <property type="component" value="Unassembled WGS sequence"/>
</dbReference>
<dbReference type="EMBL" id="PGCI01001143">
    <property type="protein sequence ID" value="PLW07270.1"/>
    <property type="molecule type" value="Genomic_DNA"/>
</dbReference>
<comment type="caution">
    <text evidence="4">The sequence shown here is derived from an EMBL/GenBank/DDBJ whole genome shotgun (WGS) entry which is preliminary data.</text>
</comment>
<accession>A0A2N5VT40</accession>
<evidence type="ECO:0000313" key="5">
    <source>
        <dbReference type="Proteomes" id="UP000235388"/>
    </source>
</evidence>
<keyword evidence="5" id="KW-1185">Reference proteome</keyword>